<dbReference type="InterPro" id="IPR052025">
    <property type="entry name" value="Xyloglucanase_GH74"/>
</dbReference>
<keyword evidence="3" id="KW-1185">Reference proteome</keyword>
<protein>
    <recommendedName>
        <fullName evidence="4">Sortilin N-terminal domain-containing protein</fullName>
    </recommendedName>
</protein>
<dbReference type="eggNOG" id="COG4447">
    <property type="taxonomic scope" value="Bacteria"/>
</dbReference>
<dbReference type="PANTHER" id="PTHR43739">
    <property type="entry name" value="XYLOGLUCANASE (EUROFUNG)"/>
    <property type="match status" value="1"/>
</dbReference>
<sequence length="420" mass="45562">MRFMLRTFVLLPALLLALVVIPSVAFSVALGASSNSSQGWLADASIDPTLFSAFTSPPGTVPTPPGTVPPPSPLPTPRPPRPTPPALAFPKDQAVIYPHIIKKVIGDRLSPTIYAFTTNGFLYRSNQNGRLWSLVSTAVPVDDFLMSSADPDVLYSGTGTDCRDPQAPNQPFYRSTDGGVTWRELPTAINLRPLLIDPTDPMRLFAADCNMLYLSADGGRSWQEKPDNAAGQLWLTHRVVGMAAAALIEEEEGAPTPHWRQLYAIGVDRSGNGVVAFSDDEGETWVNLVDPATAFESPRMIVAHQTQAGLIWVVTAQGVWVTMDYGVNWTLYNRGLRELTTPRGTPALNAITYSNDGALYLATVRGLYTKSGTDVAWQKVTVTSFDELSLSGLLLTESNPSLLWVNSAENGVFVYRLANP</sequence>
<dbReference type="Proteomes" id="UP000007880">
    <property type="component" value="Chromosome"/>
</dbReference>
<feature type="region of interest" description="Disordered" evidence="1">
    <location>
        <begin position="57"/>
        <end position="88"/>
    </location>
</feature>
<evidence type="ECO:0000313" key="2">
    <source>
        <dbReference type="EMBL" id="BAL99105.1"/>
    </source>
</evidence>
<evidence type="ECO:0008006" key="4">
    <source>
        <dbReference type="Google" id="ProtNLM"/>
    </source>
</evidence>
<dbReference type="HOGENOM" id="CLU_653268_0_0_0"/>
<organism evidence="2 3">
    <name type="scientific">Caldilinea aerophila (strain DSM 14535 / JCM 11387 / NBRC 104270 / STL-6-O1)</name>
    <dbReference type="NCBI Taxonomy" id="926550"/>
    <lineage>
        <taxon>Bacteria</taxon>
        <taxon>Bacillati</taxon>
        <taxon>Chloroflexota</taxon>
        <taxon>Caldilineae</taxon>
        <taxon>Caldilineales</taxon>
        <taxon>Caldilineaceae</taxon>
        <taxon>Caldilinea</taxon>
    </lineage>
</organism>
<evidence type="ECO:0000313" key="3">
    <source>
        <dbReference type="Proteomes" id="UP000007880"/>
    </source>
</evidence>
<name>I0I1G8_CALAS</name>
<dbReference type="AlphaFoldDB" id="I0I1G8"/>
<dbReference type="Gene3D" id="2.130.10.10">
    <property type="entry name" value="YVTN repeat-like/Quinoprotein amine dehydrogenase"/>
    <property type="match status" value="2"/>
</dbReference>
<dbReference type="SUPFAM" id="SSF110296">
    <property type="entry name" value="Oligoxyloglucan reducing end-specific cellobiohydrolase"/>
    <property type="match status" value="1"/>
</dbReference>
<reference evidence="2 3" key="1">
    <citation type="submission" date="2012-02" db="EMBL/GenBank/DDBJ databases">
        <title>Complete genome sequence of Caldilinea aerophila DSM 14535 (= NBRC 102666).</title>
        <authorList>
            <person name="Oguchi A."/>
            <person name="Hosoyama A."/>
            <person name="Sekine M."/>
            <person name="Fukai R."/>
            <person name="Kato Y."/>
            <person name="Nakamura S."/>
            <person name="Hanada S."/>
            <person name="Yamazaki S."/>
            <person name="Fujita N."/>
        </authorList>
    </citation>
    <scope>NUCLEOTIDE SEQUENCE [LARGE SCALE GENOMIC DNA]</scope>
    <source>
        <strain evidence="3">DSM 14535 / JCM 11387 / NBRC 104270 / STL-6-O1</strain>
    </source>
</reference>
<accession>I0I1G8</accession>
<evidence type="ECO:0000256" key="1">
    <source>
        <dbReference type="SAM" id="MobiDB-lite"/>
    </source>
</evidence>
<dbReference type="PANTHER" id="PTHR43739:SF5">
    <property type="entry name" value="EXO-ALPHA-SIALIDASE"/>
    <property type="match status" value="1"/>
</dbReference>
<gene>
    <name evidence="2" type="ordered locus">CLDAP_10660</name>
</gene>
<dbReference type="EMBL" id="AP012337">
    <property type="protein sequence ID" value="BAL99105.1"/>
    <property type="molecule type" value="Genomic_DNA"/>
</dbReference>
<dbReference type="GO" id="GO:0010411">
    <property type="term" value="P:xyloglucan metabolic process"/>
    <property type="evidence" value="ECO:0007669"/>
    <property type="project" value="TreeGrafter"/>
</dbReference>
<feature type="compositionally biased region" description="Pro residues" evidence="1">
    <location>
        <begin position="59"/>
        <end position="87"/>
    </location>
</feature>
<dbReference type="STRING" id="926550.CLDAP_10660"/>
<dbReference type="InterPro" id="IPR015943">
    <property type="entry name" value="WD40/YVTN_repeat-like_dom_sf"/>
</dbReference>
<proteinExistence type="predicted"/>
<dbReference type="RefSeq" id="WP_014432346.1">
    <property type="nucleotide sequence ID" value="NC_017079.1"/>
</dbReference>
<dbReference type="KEGG" id="cap:CLDAP_10660"/>
<dbReference type="OrthoDB" id="9801859at2"/>